<keyword evidence="5" id="KW-1185">Reference proteome</keyword>
<proteinExistence type="predicted"/>
<evidence type="ECO:0000256" key="2">
    <source>
        <dbReference type="SAM" id="MobiDB-lite"/>
    </source>
</evidence>
<dbReference type="InterPro" id="IPR005174">
    <property type="entry name" value="KIB1-4_b-propeller"/>
</dbReference>
<name>A0AAW1GRU2_SAPOF</name>
<sequence length="552" mass="62518">MVIPRLRSKIMSDNTLLVLYGGGKLLGRPFLVEDEQSTPWVKLSDDKFDDILITREVYRKIYALNSLGKLHVICNNLTSRVLRFDSAAGALPIVPGLGRVGWRKRLAAFWGDLYVVVRVEEEVFRVYKLSKQCKPYGWNEVKGFDGGYVLFISRDCSFFMHNFVRKEYENCIVFSEAGFPKYGDDGSWEYKCEDEFRVFRLSDRRYGKVGESDDFPEIDWSPPSWIFDVESCSKSHPRSQSEGELDEDDGGVQSDLNYSNNKDEEEQEGLEFDSNVVDQEQEERFDSDIEDRDDGKMQCDSNNQETDDEEMQSNVNIEGDTSLKADVPSSLFASVSALEEEVTRTLLRMNGGNEAIQKESSRKNITLSAPRACTSSATTKVNQSDTATTKFEGFDIRSDLVPILQKIWRNHGNIIEHSTVRSGHIIANALESLATVVQLLENNSVESSSDCQADYLSSTLSDLKVMGFKVQWLVTFVEKAVKLHKSKPLVDSLNKLSDLSSHVMERRAILIDEVAKLTEEENKLKKEMAKVSKLIPFIGQFKFDEPFGSGLT</sequence>
<dbReference type="PANTHER" id="PTHR47123:SF6">
    <property type="entry name" value="F-BOX PROTEIN SKIP23-LIKE ISOFORM X1"/>
    <property type="match status" value="1"/>
</dbReference>
<protein>
    <recommendedName>
        <fullName evidence="3">KIB1-4 beta-propeller domain-containing protein</fullName>
    </recommendedName>
</protein>
<organism evidence="4 5">
    <name type="scientific">Saponaria officinalis</name>
    <name type="common">Common soapwort</name>
    <name type="synonym">Lychnis saponaria</name>
    <dbReference type="NCBI Taxonomy" id="3572"/>
    <lineage>
        <taxon>Eukaryota</taxon>
        <taxon>Viridiplantae</taxon>
        <taxon>Streptophyta</taxon>
        <taxon>Embryophyta</taxon>
        <taxon>Tracheophyta</taxon>
        <taxon>Spermatophyta</taxon>
        <taxon>Magnoliopsida</taxon>
        <taxon>eudicotyledons</taxon>
        <taxon>Gunneridae</taxon>
        <taxon>Pentapetalae</taxon>
        <taxon>Caryophyllales</taxon>
        <taxon>Caryophyllaceae</taxon>
        <taxon>Caryophylleae</taxon>
        <taxon>Saponaria</taxon>
    </lineage>
</organism>
<keyword evidence="1" id="KW-0175">Coiled coil</keyword>
<comment type="caution">
    <text evidence="4">The sequence shown here is derived from an EMBL/GenBank/DDBJ whole genome shotgun (WGS) entry which is preliminary data.</text>
</comment>
<reference evidence="4" key="1">
    <citation type="submission" date="2024-03" db="EMBL/GenBank/DDBJ databases">
        <title>WGS assembly of Saponaria officinalis var. Norfolk2.</title>
        <authorList>
            <person name="Jenkins J."/>
            <person name="Shu S."/>
            <person name="Grimwood J."/>
            <person name="Barry K."/>
            <person name="Goodstein D."/>
            <person name="Schmutz J."/>
            <person name="Leebens-Mack J."/>
            <person name="Osbourn A."/>
        </authorList>
    </citation>
    <scope>NUCLEOTIDE SEQUENCE [LARGE SCALE GENOMIC DNA]</scope>
    <source>
        <strain evidence="4">JIC</strain>
    </source>
</reference>
<feature type="compositionally biased region" description="Basic and acidic residues" evidence="2">
    <location>
        <begin position="282"/>
        <end position="297"/>
    </location>
</feature>
<evidence type="ECO:0000313" key="4">
    <source>
        <dbReference type="EMBL" id="KAK9666274.1"/>
    </source>
</evidence>
<feature type="compositionally biased region" description="Polar residues" evidence="2">
    <location>
        <begin position="232"/>
        <end position="242"/>
    </location>
</feature>
<dbReference type="InterPro" id="IPR051304">
    <property type="entry name" value="SCF_F-box_domain"/>
</dbReference>
<dbReference type="InterPro" id="IPR007942">
    <property type="entry name" value="PLipase-like"/>
</dbReference>
<dbReference type="Pfam" id="PF05278">
    <property type="entry name" value="PEARLI-4"/>
    <property type="match status" value="1"/>
</dbReference>
<dbReference type="Proteomes" id="UP001443914">
    <property type="component" value="Unassembled WGS sequence"/>
</dbReference>
<evidence type="ECO:0000256" key="1">
    <source>
        <dbReference type="SAM" id="Coils"/>
    </source>
</evidence>
<dbReference type="AlphaFoldDB" id="A0AAW1GRU2"/>
<feature type="region of interest" description="Disordered" evidence="2">
    <location>
        <begin position="231"/>
        <end position="312"/>
    </location>
</feature>
<dbReference type="PANTHER" id="PTHR47123">
    <property type="entry name" value="F-BOX PROTEIN SKIP23"/>
    <property type="match status" value="1"/>
</dbReference>
<dbReference type="EMBL" id="JBDFQZ010000014">
    <property type="protein sequence ID" value="KAK9666274.1"/>
    <property type="molecule type" value="Genomic_DNA"/>
</dbReference>
<evidence type="ECO:0000313" key="5">
    <source>
        <dbReference type="Proteomes" id="UP001443914"/>
    </source>
</evidence>
<accession>A0AAW1GRU2</accession>
<feature type="domain" description="KIB1-4 beta-propeller" evidence="3">
    <location>
        <begin position="36"/>
        <end position="181"/>
    </location>
</feature>
<feature type="coiled-coil region" evidence="1">
    <location>
        <begin position="507"/>
        <end position="534"/>
    </location>
</feature>
<gene>
    <name evidence="4" type="ORF">RND81_14G173200</name>
</gene>
<evidence type="ECO:0000259" key="3">
    <source>
        <dbReference type="Pfam" id="PF03478"/>
    </source>
</evidence>
<dbReference type="Pfam" id="PF03478">
    <property type="entry name" value="Beta-prop_KIB1-4"/>
    <property type="match status" value="1"/>
</dbReference>